<evidence type="ECO:0000313" key="3">
    <source>
        <dbReference type="EMBL" id="ACO47624.1"/>
    </source>
</evidence>
<organism evidence="3 4">
    <name type="scientific">Deinococcus deserti (strain DSM 17065 / CIP 109153 / LMG 22923 / VCD115)</name>
    <dbReference type="NCBI Taxonomy" id="546414"/>
    <lineage>
        <taxon>Bacteria</taxon>
        <taxon>Thermotogati</taxon>
        <taxon>Deinococcota</taxon>
        <taxon>Deinococci</taxon>
        <taxon>Deinococcales</taxon>
        <taxon>Deinococcaceae</taxon>
        <taxon>Deinococcus</taxon>
    </lineage>
</organism>
<dbReference type="GO" id="GO:0008887">
    <property type="term" value="F:glycerate kinase activity"/>
    <property type="evidence" value="ECO:0007669"/>
    <property type="project" value="InterPro"/>
</dbReference>
<dbReference type="GO" id="GO:0005737">
    <property type="term" value="C:cytoplasm"/>
    <property type="evidence" value="ECO:0007669"/>
    <property type="project" value="TreeGrafter"/>
</dbReference>
<reference evidence="3 4" key="1">
    <citation type="journal article" date="2009" name="PLoS Genet.">
        <title>Alliance of proteomics and genomics to unravel the specificities of Sahara bacterium Deinococcus deserti.</title>
        <authorList>
            <person name="de Groot A."/>
            <person name="Dulermo R."/>
            <person name="Ortet P."/>
            <person name="Blanchard L."/>
            <person name="Guerin P."/>
            <person name="Fernandez B."/>
            <person name="Vacherie B."/>
            <person name="Dossat C."/>
            <person name="Jolivet E."/>
            <person name="Siguier P."/>
            <person name="Chandler M."/>
            <person name="Barakat M."/>
            <person name="Dedieu A."/>
            <person name="Barbe V."/>
            <person name="Heulin T."/>
            <person name="Sommer S."/>
            <person name="Achouak W."/>
            <person name="Armengaud J."/>
        </authorList>
    </citation>
    <scope>NUCLEOTIDE SEQUENCE [LARGE SCALE GENOMIC DNA]</scope>
    <source>
        <strain evidence="4">DSM 17065 / CIP 109153 / LMG 22923 / VCD115</strain>
        <plasmid evidence="4">pDeide1</plasmid>
    </source>
</reference>
<dbReference type="InterPro" id="IPR038614">
    <property type="entry name" value="GK_N_sf"/>
</dbReference>
<evidence type="ECO:0000259" key="1">
    <source>
        <dbReference type="Pfam" id="PF05161"/>
    </source>
</evidence>
<geneLocation type="plasmid" evidence="4">
    <name>pDeide1</name>
</geneLocation>
<dbReference type="Gene3D" id="3.40.50.10180">
    <property type="entry name" value="Glycerate kinase, MOFRL-like N-terminal domain"/>
    <property type="match status" value="1"/>
</dbReference>
<feature type="domain" description="MOFRL" evidence="1">
    <location>
        <begin position="309"/>
        <end position="411"/>
    </location>
</feature>
<dbReference type="Proteomes" id="UP000002208">
    <property type="component" value="Plasmid 1"/>
</dbReference>
<sequence length="423" mass="43848">MRRAASDRFRAALFAAFQAAVQAAHPSQAIRDVALPECSGRTVILSTGKAAISMAQEVRNRLGGPVSGVVIARQEELPATVQDLRVMAGTHPEPGEASVRAGKAAFQAVQNLRPEDLLLCLISGGASSLMCAPQGVTLQQKAQLTRALLHCGASIHEINAVRKHLSRIKGGQLAAAAFPARVVSLIVSDVVGDDLSVIASGPTAPDPSTYADALAVLDRYGLQAPEAREHLSQGRRGDWPETPTYGDPAFARVENRVIASGPVALGAGAAALHLSGWEARIWRDDVTGDARQAAAEHAREARLLKPGAAILSGGETTTVVRAGAGRGGRNLEFLLALALEDPDVYALAADTDGIDGSSSAAGAVVTPDTLERAAALGLDPRAALEGSDAHSFFEALGDLVQTGPTGTNVNDFRCILRPALEGS</sequence>
<dbReference type="PANTHER" id="PTHR12227">
    <property type="entry name" value="GLYCERATE KINASE"/>
    <property type="match status" value="1"/>
</dbReference>
<evidence type="ECO:0000313" key="4">
    <source>
        <dbReference type="Proteomes" id="UP000002208"/>
    </source>
</evidence>
<dbReference type="HOGENOM" id="CLU_032279_1_1_0"/>
<protein>
    <submittedName>
        <fullName evidence="3">Putative hydroxypyruvate reductase</fullName>
    </submittedName>
</protein>
<feature type="domain" description="MOFRL-associated" evidence="2">
    <location>
        <begin position="15"/>
        <end position="231"/>
    </location>
</feature>
<dbReference type="OrthoDB" id="9766552at2"/>
<proteinExistence type="predicted"/>
<dbReference type="Pfam" id="PF13660">
    <property type="entry name" value="DUF4147"/>
    <property type="match status" value="1"/>
</dbReference>
<gene>
    <name evidence="3" type="ordered locus">Deide_1p01720</name>
</gene>
<dbReference type="InterPro" id="IPR037035">
    <property type="entry name" value="GK-like_C_sf"/>
</dbReference>
<dbReference type="Gene3D" id="3.40.1480.10">
    <property type="entry name" value="MOFRL domain"/>
    <property type="match status" value="1"/>
</dbReference>
<dbReference type="EMBL" id="CP001115">
    <property type="protein sequence ID" value="ACO47624.1"/>
    <property type="molecule type" value="Genomic_DNA"/>
</dbReference>
<dbReference type="SUPFAM" id="SSF82544">
    <property type="entry name" value="GckA/TtuD-like"/>
    <property type="match status" value="1"/>
</dbReference>
<accession>C1D2I5</accession>
<dbReference type="InterPro" id="IPR039760">
    <property type="entry name" value="MOFRL_protein"/>
</dbReference>
<dbReference type="AlphaFoldDB" id="C1D2I5"/>
<evidence type="ECO:0000259" key="2">
    <source>
        <dbReference type="Pfam" id="PF13660"/>
    </source>
</evidence>
<keyword evidence="3" id="KW-0614">Plasmid</keyword>
<dbReference type="InterPro" id="IPR007835">
    <property type="entry name" value="MOFRL"/>
</dbReference>
<dbReference type="Pfam" id="PF05161">
    <property type="entry name" value="MOFRL"/>
    <property type="match status" value="1"/>
</dbReference>
<keyword evidence="4" id="KW-1185">Reference proteome</keyword>
<dbReference type="PANTHER" id="PTHR12227:SF0">
    <property type="entry name" value="GLYCERATE KINASE"/>
    <property type="match status" value="1"/>
</dbReference>
<dbReference type="KEGG" id="ddr:Deide_1p01720"/>
<keyword evidence="3" id="KW-0670">Pyruvate</keyword>
<dbReference type="RefSeq" id="WP_012694747.1">
    <property type="nucleotide sequence ID" value="NC_012527.1"/>
</dbReference>
<name>C1D2I5_DEIDV</name>
<dbReference type="InterPro" id="IPR025286">
    <property type="entry name" value="MOFRL_assoc_dom"/>
</dbReference>